<sequence>MLDREVVFEGLSALLGVSVKPLSEFQKSNPGKTVLDTLSLQDFHLSSILGNASLMVIPVEPVSLIIELLGRLILGSGQEGSSPAPEESTNSALRKELFVNESEFFDPRFDYDFTNITDRAEFHRGGEPYKRPCGWNRIALKVLDKYPDGNAWLGADNPGWRTGSAGKGWPVSYHGTTKEGAMGIIQSHYKAGRRQAYGRGIYSTPDIEVADVLSESHASILWLPVWFQACLVLLTACPPSRLFCNASPGSASLHALLHTHASPQTVQPHVSLALDLCPPQTPLSCRICAVADLRLPLPAYPPAERGSRGLFLLCCFL</sequence>
<dbReference type="EMBL" id="JAFDVH010000003">
    <property type="protein sequence ID" value="KAG7484940.1"/>
    <property type="molecule type" value="Genomic_DNA"/>
</dbReference>
<comment type="caution">
    <text evidence="1">The sequence shown here is derived from an EMBL/GenBank/DDBJ whole genome shotgun (WGS) entry which is preliminary data.</text>
</comment>
<accession>A0A9D3QGT0</accession>
<keyword evidence="2" id="KW-1185">Reference proteome</keyword>
<proteinExistence type="predicted"/>
<dbReference type="OrthoDB" id="428577at2759"/>
<evidence type="ECO:0000313" key="1">
    <source>
        <dbReference type="EMBL" id="KAG7484940.1"/>
    </source>
</evidence>
<gene>
    <name evidence="1" type="ORF">MATL_G00055670</name>
</gene>
<dbReference type="AlphaFoldDB" id="A0A9D3QGT0"/>
<dbReference type="PANTHER" id="PTHR36649">
    <property type="entry name" value="UBIQUITIN-LIKE DOMAIN-CONTAINING PROTEIN"/>
    <property type="match status" value="1"/>
</dbReference>
<reference evidence="1" key="1">
    <citation type="submission" date="2021-01" db="EMBL/GenBank/DDBJ databases">
        <authorList>
            <person name="Zahm M."/>
            <person name="Roques C."/>
            <person name="Cabau C."/>
            <person name="Klopp C."/>
            <person name="Donnadieu C."/>
            <person name="Jouanno E."/>
            <person name="Lampietro C."/>
            <person name="Louis A."/>
            <person name="Herpin A."/>
            <person name="Echchiki A."/>
            <person name="Berthelot C."/>
            <person name="Parey E."/>
            <person name="Roest-Crollius H."/>
            <person name="Braasch I."/>
            <person name="Postlethwait J."/>
            <person name="Bobe J."/>
            <person name="Montfort J."/>
            <person name="Bouchez O."/>
            <person name="Begum T."/>
            <person name="Mejri S."/>
            <person name="Adams A."/>
            <person name="Chen W.-J."/>
            <person name="Guiguen Y."/>
        </authorList>
    </citation>
    <scope>NUCLEOTIDE SEQUENCE</scope>
    <source>
        <strain evidence="1">YG-15Mar2019-1</strain>
        <tissue evidence="1">Brain</tissue>
    </source>
</reference>
<evidence type="ECO:0000313" key="2">
    <source>
        <dbReference type="Proteomes" id="UP001046870"/>
    </source>
</evidence>
<dbReference type="Proteomes" id="UP001046870">
    <property type="component" value="Chromosome 3"/>
</dbReference>
<dbReference type="PANTHER" id="PTHR36649:SF28">
    <property type="entry name" value="UBIQUITIN-LIKE DOMAIN-CONTAINING PROTEIN"/>
    <property type="match status" value="1"/>
</dbReference>
<protein>
    <submittedName>
        <fullName evidence="1">Uncharacterized protein</fullName>
    </submittedName>
</protein>
<organism evidence="1 2">
    <name type="scientific">Megalops atlanticus</name>
    <name type="common">Tarpon</name>
    <name type="synonym">Clupea gigantea</name>
    <dbReference type="NCBI Taxonomy" id="7932"/>
    <lineage>
        <taxon>Eukaryota</taxon>
        <taxon>Metazoa</taxon>
        <taxon>Chordata</taxon>
        <taxon>Craniata</taxon>
        <taxon>Vertebrata</taxon>
        <taxon>Euteleostomi</taxon>
        <taxon>Actinopterygii</taxon>
        <taxon>Neopterygii</taxon>
        <taxon>Teleostei</taxon>
        <taxon>Elopiformes</taxon>
        <taxon>Megalopidae</taxon>
        <taxon>Megalops</taxon>
    </lineage>
</organism>
<name>A0A9D3QGT0_MEGAT</name>
<dbReference type="SUPFAM" id="SSF56399">
    <property type="entry name" value="ADP-ribosylation"/>
    <property type="match status" value="1"/>
</dbReference>